<evidence type="ECO:0000313" key="2">
    <source>
        <dbReference type="Proteomes" id="UP000636505"/>
    </source>
</evidence>
<proteinExistence type="predicted"/>
<keyword evidence="2" id="KW-1185">Reference proteome</keyword>
<name>A0A8J7A4Y7_9CYAN</name>
<organism evidence="1 2">
    <name type="scientific">Vasconcelosia minhoensis LEGE 07310</name>
    <dbReference type="NCBI Taxonomy" id="915328"/>
    <lineage>
        <taxon>Bacteria</taxon>
        <taxon>Bacillati</taxon>
        <taxon>Cyanobacteriota</taxon>
        <taxon>Cyanophyceae</taxon>
        <taxon>Nodosilineales</taxon>
        <taxon>Cymatolegaceae</taxon>
        <taxon>Vasconcelosia</taxon>
        <taxon>Vasconcelosia minhoensis</taxon>
    </lineage>
</organism>
<comment type="caution">
    <text evidence="1">The sequence shown here is derived from an EMBL/GenBank/DDBJ whole genome shotgun (WGS) entry which is preliminary data.</text>
</comment>
<sequence length="102" mass="11063">MALFDASDMLFSRVVTLMSLVVCGISPSVNAALRSVHGVGKIEAGLPDYYLADEIRRVHDGMMIAIPPAQWLLLAQLDLGTTGELLKQLAGQVELSQFRSHP</sequence>
<reference evidence="1" key="1">
    <citation type="submission" date="2020-10" db="EMBL/GenBank/DDBJ databases">
        <authorList>
            <person name="Castelo-Branco R."/>
            <person name="Eusebio N."/>
            <person name="Adriana R."/>
            <person name="Vieira A."/>
            <person name="Brugerolle De Fraissinette N."/>
            <person name="Rezende De Castro R."/>
            <person name="Schneider M.P."/>
            <person name="Vasconcelos V."/>
            <person name="Leao P.N."/>
        </authorList>
    </citation>
    <scope>NUCLEOTIDE SEQUENCE</scope>
    <source>
        <strain evidence="1">LEGE 07310</strain>
    </source>
</reference>
<dbReference type="RefSeq" id="WP_193904662.1">
    <property type="nucleotide sequence ID" value="NZ_JADEXG010000002.1"/>
</dbReference>
<dbReference type="AlphaFoldDB" id="A0A8J7A4Y7"/>
<evidence type="ECO:0000313" key="1">
    <source>
        <dbReference type="EMBL" id="MBE9076000.1"/>
    </source>
</evidence>
<gene>
    <name evidence="1" type="ORF">IQ241_01595</name>
</gene>
<protein>
    <submittedName>
        <fullName evidence="1">Uncharacterized protein</fullName>
    </submittedName>
</protein>
<dbReference type="EMBL" id="JADEXG010000002">
    <property type="protein sequence ID" value="MBE9076000.1"/>
    <property type="molecule type" value="Genomic_DNA"/>
</dbReference>
<dbReference type="Proteomes" id="UP000636505">
    <property type="component" value="Unassembled WGS sequence"/>
</dbReference>
<accession>A0A8J7A4Y7</accession>